<dbReference type="Gene3D" id="1.10.533.10">
    <property type="entry name" value="Death Domain, Fas"/>
    <property type="match status" value="1"/>
</dbReference>
<dbReference type="Proteomes" id="UP001163046">
    <property type="component" value="Unassembled WGS sequence"/>
</dbReference>
<dbReference type="Gene3D" id="2.60.220.30">
    <property type="match status" value="2"/>
</dbReference>
<feature type="compositionally biased region" description="Gly residues" evidence="1">
    <location>
        <begin position="413"/>
        <end position="424"/>
    </location>
</feature>
<dbReference type="Pfam" id="PF00791">
    <property type="entry name" value="ZU5"/>
    <property type="match status" value="1"/>
</dbReference>
<gene>
    <name evidence="3" type="ORF">OS493_034485</name>
</gene>
<feature type="region of interest" description="Disordered" evidence="1">
    <location>
        <begin position="371"/>
        <end position="396"/>
    </location>
</feature>
<keyword evidence="4" id="KW-1185">Reference proteome</keyword>
<organism evidence="3 4">
    <name type="scientific">Desmophyllum pertusum</name>
    <dbReference type="NCBI Taxonomy" id="174260"/>
    <lineage>
        <taxon>Eukaryota</taxon>
        <taxon>Metazoa</taxon>
        <taxon>Cnidaria</taxon>
        <taxon>Anthozoa</taxon>
        <taxon>Hexacorallia</taxon>
        <taxon>Scleractinia</taxon>
        <taxon>Caryophylliina</taxon>
        <taxon>Caryophylliidae</taxon>
        <taxon>Desmophyllum</taxon>
    </lineage>
</organism>
<dbReference type="SUPFAM" id="SSF47986">
    <property type="entry name" value="DEATH domain"/>
    <property type="match status" value="1"/>
</dbReference>
<reference evidence="3" key="1">
    <citation type="submission" date="2023-01" db="EMBL/GenBank/DDBJ databases">
        <title>Genome assembly of the deep-sea coral Lophelia pertusa.</title>
        <authorList>
            <person name="Herrera S."/>
            <person name="Cordes E."/>
        </authorList>
    </citation>
    <scope>NUCLEOTIDE SEQUENCE</scope>
    <source>
        <strain evidence="3">USNM1676648</strain>
        <tissue evidence="3">Polyp</tissue>
    </source>
</reference>
<accession>A0A9W9YV71</accession>
<dbReference type="SMART" id="SM00005">
    <property type="entry name" value="DEATH"/>
    <property type="match status" value="1"/>
</dbReference>
<dbReference type="Pfam" id="PF00531">
    <property type="entry name" value="Death"/>
    <property type="match status" value="1"/>
</dbReference>
<dbReference type="PROSITE" id="PS50017">
    <property type="entry name" value="DEATH_DOMAIN"/>
    <property type="match status" value="1"/>
</dbReference>
<comment type="caution">
    <text evidence="3">The sequence shown here is derived from an EMBL/GenBank/DDBJ whole genome shotgun (WGS) entry which is preliminary data.</text>
</comment>
<dbReference type="OrthoDB" id="5990061at2759"/>
<feature type="region of interest" description="Disordered" evidence="1">
    <location>
        <begin position="320"/>
        <end position="358"/>
    </location>
</feature>
<name>A0A9W9YV71_9CNID</name>
<dbReference type="InterPro" id="IPR000906">
    <property type="entry name" value="ZU5_dom"/>
</dbReference>
<dbReference type="GO" id="GO:0007165">
    <property type="term" value="P:signal transduction"/>
    <property type="evidence" value="ECO:0007669"/>
    <property type="project" value="InterPro"/>
</dbReference>
<dbReference type="CDD" id="cd01670">
    <property type="entry name" value="Death"/>
    <property type="match status" value="1"/>
</dbReference>
<dbReference type="InterPro" id="IPR011029">
    <property type="entry name" value="DEATH-like_dom_sf"/>
</dbReference>
<feature type="compositionally biased region" description="Gly residues" evidence="1">
    <location>
        <begin position="321"/>
        <end position="332"/>
    </location>
</feature>
<evidence type="ECO:0000313" key="4">
    <source>
        <dbReference type="Proteomes" id="UP001163046"/>
    </source>
</evidence>
<dbReference type="EMBL" id="MU826874">
    <property type="protein sequence ID" value="KAJ7370042.1"/>
    <property type="molecule type" value="Genomic_DNA"/>
</dbReference>
<protein>
    <recommendedName>
        <fullName evidence="2">Death domain-containing protein</fullName>
    </recommendedName>
</protein>
<evidence type="ECO:0000256" key="1">
    <source>
        <dbReference type="SAM" id="MobiDB-lite"/>
    </source>
</evidence>
<evidence type="ECO:0000313" key="3">
    <source>
        <dbReference type="EMBL" id="KAJ7370042.1"/>
    </source>
</evidence>
<evidence type="ECO:0000259" key="2">
    <source>
        <dbReference type="PROSITE" id="PS50017"/>
    </source>
</evidence>
<dbReference type="InterPro" id="IPR000488">
    <property type="entry name" value="Death_dom"/>
</dbReference>
<feature type="domain" description="Death" evidence="2">
    <location>
        <begin position="1336"/>
        <end position="1415"/>
    </location>
</feature>
<proteinExistence type="predicted"/>
<sequence length="1418" mass="159956">MVKAEGVRLVCPPEAYDNPVSIKITLEDPVKYYGLIVQRGLENDVIFAGPVINLQPNGYLFKKPVTLTTKIKIEEGNLKSEDVLVLHGTEAKDGNISWQDITQNAIVNVTKKEDSSELALVFMSQDIFHEPYYVEHDASALVQLGKDGFRLACSTDGPTDKRIYSNESLQVSVCLGEDFKQIRFDVTVESHVWWNTGRVIKLPLKEISDVSILRGRISVQGQYGHNSESHFCQQDQRSYVRCLQWLEGAIFNLIPIAEKLGTPEGLMTQITNFWKDENEQLEILLQPWLKKTGETKDPDSLRKDLEDLKEEGIEVVTCGRAGNGADIGGGDSGKMVHKPESKEQLQMQEDTKAGASEETTKCDIREEGHLSDLQEPTLAIQFPPKRGGPGKTEYSQTGALKDEGFEVVTSGRAGDGADSGGGDSGKIVHKPESKEQLQVLEETKTGASEETTKCGIREEGRLSDLQEPTHAIQFPPKRGGPGKNRVFTDWCIERRRCLAREVDNPVSIKITLEDPVKYYGLIVQRGLENDVMFGGPIINLQPNGHLFKKPVTLTTEIKIDEGNLKSEDVLVLHGTEARDGKISWLDITQNAIINVAKKEVSIEIERFSVIANLLTVAWIRAKEVVSRLNLLPFNYTMSVLFKEDSSELALVFMSQDIFHEPYYVEHDASALVQLGKDGFRLVRSIDGPTDKRIYNSEDLQVSVHLGEDYELSDNQQSSLDVIVESHVWWNTGRVVKVPVNVINDVTILCGRISVQGQYGHNSESSFCVQDLRGHVRCLLGVEGAIFNVMTIAEKLETPERLRKQITNSWKDDNEQLEIVLQPWLKKNGDTKDPDSLRKDLKGLDDYKVTQRGQMHIRNLRELAVKISDLKIKNAESTTYFSGKIQDLCETVLRDCCIELESSVEDVERVASYQSYGNHLENYPQISQGTASKYEQMCSSSEESMAKHFLAIIPHLIQDIKSIFRDEIIPEVQNGLRGLDKETLDQLASDVREAKQNNNIQQLVCEVCEILENLCLNNRDSKHSTELIRDWGSRLAVYPLLGLLEPFFQKCPQYVRLHKRLERFSRHIRAIVKDKHVDEVFVRDFFDVSSTLIHFAKFDPAKLVRFELTDSTNHPVTCTRDSVVHDTNSDTYSQVFCLRKESEEELLLHASARVHSKGQVRKVGAIILPASAEEAFDKCITRHSTDVSVIKLKVSDSQDIRVVLCSTQKEKLSLLVDEVLKRELREEVVDWKGSQISRCHLTMSALATKSLGTSLSLRLVYKWESGAIFLKSKDFVAHADSSAERAWTAEVWLVEVPDKEQPSIMGSNRQRPNQDMQSTVPANMAHSGNVMKEGTLSDDDLEKLSNSIAEDWMNLGRRLKISHAKLDEINKRWPGYAENARRMLMHWKEKNGSAAIYRDLSEALCNVNRKDLAEDICLR</sequence>
<feature type="region of interest" description="Disordered" evidence="1">
    <location>
        <begin position="412"/>
        <end position="451"/>
    </location>
</feature>